<dbReference type="Proteomes" id="UP001311915">
    <property type="component" value="Unassembled WGS sequence"/>
</dbReference>
<evidence type="ECO:0000313" key="1">
    <source>
        <dbReference type="EMBL" id="KAK4716036.1"/>
    </source>
</evidence>
<dbReference type="EMBL" id="JAWPEI010000009">
    <property type="protein sequence ID" value="KAK4716036.1"/>
    <property type="molecule type" value="Genomic_DNA"/>
</dbReference>
<organism evidence="1 2">
    <name type="scientific">Solanum pinnatisectum</name>
    <name type="common">tansyleaf nightshade</name>
    <dbReference type="NCBI Taxonomy" id="50273"/>
    <lineage>
        <taxon>Eukaryota</taxon>
        <taxon>Viridiplantae</taxon>
        <taxon>Streptophyta</taxon>
        <taxon>Embryophyta</taxon>
        <taxon>Tracheophyta</taxon>
        <taxon>Spermatophyta</taxon>
        <taxon>Magnoliopsida</taxon>
        <taxon>eudicotyledons</taxon>
        <taxon>Gunneridae</taxon>
        <taxon>Pentapetalae</taxon>
        <taxon>asterids</taxon>
        <taxon>lamiids</taxon>
        <taxon>Solanales</taxon>
        <taxon>Solanaceae</taxon>
        <taxon>Solanoideae</taxon>
        <taxon>Solaneae</taxon>
        <taxon>Solanum</taxon>
    </lineage>
</organism>
<dbReference type="AlphaFoldDB" id="A0AAV9KRF4"/>
<gene>
    <name evidence="1" type="ORF">R3W88_014374</name>
</gene>
<keyword evidence="2" id="KW-1185">Reference proteome</keyword>
<evidence type="ECO:0000313" key="2">
    <source>
        <dbReference type="Proteomes" id="UP001311915"/>
    </source>
</evidence>
<comment type="caution">
    <text evidence="1">The sequence shown here is derived from an EMBL/GenBank/DDBJ whole genome shotgun (WGS) entry which is preliminary data.</text>
</comment>
<reference evidence="1 2" key="1">
    <citation type="submission" date="2023-10" db="EMBL/GenBank/DDBJ databases">
        <title>Genome-Wide Identification Analysis in wild type Solanum Pinnatisectum Reveals Some Genes Defensing Phytophthora Infestans.</title>
        <authorList>
            <person name="Sun C."/>
        </authorList>
    </citation>
    <scope>NUCLEOTIDE SEQUENCE [LARGE SCALE GENOMIC DNA]</scope>
    <source>
        <strain evidence="1">LQN</strain>
        <tissue evidence="1">Leaf</tissue>
    </source>
</reference>
<accession>A0AAV9KRF4</accession>
<protein>
    <submittedName>
        <fullName evidence="1">Uncharacterized protein</fullName>
    </submittedName>
</protein>
<name>A0AAV9KRF4_9SOLN</name>
<sequence length="85" mass="9686">MNSEDGSVSRWLCRNCKRPITKKGYTTCECGCMILLSDDEESEEDCEVVENIGEDGRKRRMVEPSSGDKRRKFIPETCEEISDSS</sequence>
<proteinExistence type="predicted"/>